<protein>
    <recommendedName>
        <fullName evidence="3">Lipoprotein</fullName>
    </recommendedName>
</protein>
<evidence type="ECO:0000256" key="1">
    <source>
        <dbReference type="SAM" id="Phobius"/>
    </source>
</evidence>
<accession>A0A8S5R380</accession>
<keyword evidence="1" id="KW-0472">Membrane</keyword>
<feature type="transmembrane region" description="Helical" evidence="1">
    <location>
        <begin position="12"/>
        <end position="30"/>
    </location>
</feature>
<dbReference type="PROSITE" id="PS51257">
    <property type="entry name" value="PROKAR_LIPOPROTEIN"/>
    <property type="match status" value="1"/>
</dbReference>
<sequence length="68" mass="7641">MKKELLKIIIKVLIYALGLIGSAIGISALASCTSSRAVQFHGRGTVLIQDTTFVEHSSDYFRNFKYRY</sequence>
<evidence type="ECO:0008006" key="3">
    <source>
        <dbReference type="Google" id="ProtNLM"/>
    </source>
</evidence>
<reference evidence="2" key="1">
    <citation type="journal article" date="2021" name="Proc. Natl. Acad. Sci. U.S.A.">
        <title>A Catalog of Tens of Thousands of Viruses from Human Metagenomes Reveals Hidden Associations with Chronic Diseases.</title>
        <authorList>
            <person name="Tisza M.J."/>
            <person name="Buck C.B."/>
        </authorList>
    </citation>
    <scope>NUCLEOTIDE SEQUENCE</scope>
    <source>
        <strain evidence="2">Ct3hs7</strain>
    </source>
</reference>
<proteinExistence type="predicted"/>
<keyword evidence="1" id="KW-1133">Transmembrane helix</keyword>
<organism evidence="2">
    <name type="scientific">Microviridae sp. ct3hs7</name>
    <dbReference type="NCBI Taxonomy" id="2824985"/>
    <lineage>
        <taxon>Viruses</taxon>
        <taxon>Monodnaviria</taxon>
        <taxon>Sangervirae</taxon>
        <taxon>Phixviricota</taxon>
        <taxon>Malgrandaviricetes</taxon>
        <taxon>Petitvirales</taxon>
        <taxon>Microviridae</taxon>
    </lineage>
</organism>
<evidence type="ECO:0000313" key="2">
    <source>
        <dbReference type="EMBL" id="DAE25602.1"/>
    </source>
</evidence>
<name>A0A8S5R380_9VIRU</name>
<keyword evidence="1" id="KW-0812">Transmembrane</keyword>
<dbReference type="EMBL" id="BK057816">
    <property type="protein sequence ID" value="DAE25602.1"/>
    <property type="molecule type" value="Genomic_DNA"/>
</dbReference>